<dbReference type="Gene3D" id="1.10.1510.10">
    <property type="entry name" value="Uncharacterised protein YqeY/AIM41 PF09424, N-terminal domain"/>
    <property type="match status" value="1"/>
</dbReference>
<dbReference type="Gene3D" id="1.10.10.410">
    <property type="match status" value="1"/>
</dbReference>
<accession>A0A1F5NSI5</accession>
<sequence length="137" mass="15063">MVTAAKNRDKLTLGVLRFVKSSLDALRKDKGENLTDEEVIAGLKKRIKQGKDSVEKFTAGNRSDLVETESKQLEIVSAYLPQQMTEAELEAVVDKVILEAQVTSKKDFGKVMGLVVKESAGRADGKLIKSIVEKKLT</sequence>
<evidence type="ECO:0000313" key="2">
    <source>
        <dbReference type="Proteomes" id="UP000177912"/>
    </source>
</evidence>
<comment type="caution">
    <text evidence="1">The sequence shown here is derived from an EMBL/GenBank/DDBJ whole genome shotgun (WGS) entry which is preliminary data.</text>
</comment>
<dbReference type="AlphaFoldDB" id="A0A1F5NSI5"/>
<dbReference type="PANTHER" id="PTHR28055:SF1">
    <property type="entry name" value="ALTERED INHERITANCE OF MITOCHONDRIA PROTEIN 41, MITOCHONDRIAL"/>
    <property type="match status" value="1"/>
</dbReference>
<dbReference type="EMBL" id="MFEI01000022">
    <property type="protein sequence ID" value="OGE80645.1"/>
    <property type="molecule type" value="Genomic_DNA"/>
</dbReference>
<protein>
    <recommendedName>
        <fullName evidence="3">Glutamyl-tRNA amidotransferase</fullName>
    </recommendedName>
</protein>
<dbReference type="Pfam" id="PF09424">
    <property type="entry name" value="YqeY"/>
    <property type="match status" value="1"/>
</dbReference>
<reference evidence="1 2" key="1">
    <citation type="journal article" date="2016" name="Nat. Commun.">
        <title>Thousands of microbial genomes shed light on interconnected biogeochemical processes in an aquifer system.</title>
        <authorList>
            <person name="Anantharaman K."/>
            <person name="Brown C.T."/>
            <person name="Hug L.A."/>
            <person name="Sharon I."/>
            <person name="Castelle C.J."/>
            <person name="Probst A.J."/>
            <person name="Thomas B.C."/>
            <person name="Singh A."/>
            <person name="Wilkins M.J."/>
            <person name="Karaoz U."/>
            <person name="Brodie E.L."/>
            <person name="Williams K.H."/>
            <person name="Hubbard S.S."/>
            <person name="Banfield J.F."/>
        </authorList>
    </citation>
    <scope>NUCLEOTIDE SEQUENCE [LARGE SCALE GENOMIC DNA]</scope>
</reference>
<dbReference type="InterPro" id="IPR003789">
    <property type="entry name" value="Asn/Gln_tRNA_amidoTrase-B-like"/>
</dbReference>
<dbReference type="PANTHER" id="PTHR28055">
    <property type="entry name" value="ALTERED INHERITANCE OF MITOCHONDRIA PROTEIN 41, MITOCHONDRIAL"/>
    <property type="match status" value="1"/>
</dbReference>
<proteinExistence type="predicted"/>
<gene>
    <name evidence="1" type="ORF">A2826_00155</name>
</gene>
<dbReference type="STRING" id="1817822.A2826_00155"/>
<organism evidence="1 2">
    <name type="scientific">Candidatus Doudnabacteria bacterium RIFCSPHIGHO2_01_FULL_43_23</name>
    <dbReference type="NCBI Taxonomy" id="1817822"/>
    <lineage>
        <taxon>Bacteria</taxon>
        <taxon>Candidatus Doudnaibacteriota</taxon>
    </lineage>
</organism>
<dbReference type="InterPro" id="IPR023168">
    <property type="entry name" value="GatB_Yqey_C_2"/>
</dbReference>
<evidence type="ECO:0000313" key="1">
    <source>
        <dbReference type="EMBL" id="OGE80645.1"/>
    </source>
</evidence>
<dbReference type="SUPFAM" id="SSF89095">
    <property type="entry name" value="GatB/YqeY motif"/>
    <property type="match status" value="1"/>
</dbReference>
<name>A0A1F5NSI5_9BACT</name>
<dbReference type="GO" id="GO:0016884">
    <property type="term" value="F:carbon-nitrogen ligase activity, with glutamine as amido-N-donor"/>
    <property type="evidence" value="ECO:0007669"/>
    <property type="project" value="InterPro"/>
</dbReference>
<evidence type="ECO:0008006" key="3">
    <source>
        <dbReference type="Google" id="ProtNLM"/>
    </source>
</evidence>
<dbReference type="InterPro" id="IPR019004">
    <property type="entry name" value="YqeY/Aim41"/>
</dbReference>
<dbReference type="Proteomes" id="UP000177912">
    <property type="component" value="Unassembled WGS sequence"/>
</dbReference>
<dbReference type="InterPro" id="IPR042184">
    <property type="entry name" value="YqeY/Aim41_N"/>
</dbReference>